<dbReference type="Proteomes" id="UP000666915">
    <property type="component" value="Unassembled WGS sequence"/>
</dbReference>
<organism evidence="2 3">
    <name type="scientific">Actinomadura nitritigenes</name>
    <dbReference type="NCBI Taxonomy" id="134602"/>
    <lineage>
        <taxon>Bacteria</taxon>
        <taxon>Bacillati</taxon>
        <taxon>Actinomycetota</taxon>
        <taxon>Actinomycetes</taxon>
        <taxon>Streptosporangiales</taxon>
        <taxon>Thermomonosporaceae</taxon>
        <taxon>Actinomadura</taxon>
    </lineage>
</organism>
<sequence>MIWLTLRQFRTQAATGFAAIAVLAAVLAATGPGLSGDYASGKAACSATGDCSTFTGRFFDDHQAVFLALIALVLILPALIGLFWGAPLIGRELENGTHRLVWNQTITRTRWLAVKLALIGLATTAAAGLGSLAVTWWSGPIDESAADELPRLSPLVFGARGVVPVGYAAFAFVLGVVVGMLVRRSVPAMAATLAIFAAVQIAVPLLIRPHLLPPTRVTTPITGANLKSLMADGAGGPIQLRLKAPEAGAWILSQHTIDASGRITDDIKVSLASGPCAPAQGAPTKQACMAEINRLGYRQRMSYQPPGRFWPLQWSEAGLYVLLTLGLTGLCLHRIRRLS</sequence>
<gene>
    <name evidence="2" type="ORF">J4557_15785</name>
</gene>
<evidence type="ECO:0000256" key="1">
    <source>
        <dbReference type="SAM" id="Phobius"/>
    </source>
</evidence>
<keyword evidence="3" id="KW-1185">Reference proteome</keyword>
<keyword evidence="1" id="KW-0472">Membrane</keyword>
<keyword evidence="1" id="KW-0812">Transmembrane</keyword>
<evidence type="ECO:0000313" key="3">
    <source>
        <dbReference type="Proteomes" id="UP000666915"/>
    </source>
</evidence>
<proteinExistence type="predicted"/>
<accession>A0ABS3QYR1</accession>
<name>A0ABS3QYR1_9ACTN</name>
<feature type="transmembrane region" description="Helical" evidence="1">
    <location>
        <begin position="111"/>
        <end position="137"/>
    </location>
</feature>
<feature type="transmembrane region" description="Helical" evidence="1">
    <location>
        <begin position="157"/>
        <end position="181"/>
    </location>
</feature>
<evidence type="ECO:0000313" key="2">
    <source>
        <dbReference type="EMBL" id="MBO2438981.1"/>
    </source>
</evidence>
<keyword evidence="1" id="KW-1133">Transmembrane helix</keyword>
<feature type="transmembrane region" description="Helical" evidence="1">
    <location>
        <begin position="64"/>
        <end position="90"/>
    </location>
</feature>
<protein>
    <submittedName>
        <fullName evidence="2">ABC transporter permease</fullName>
    </submittedName>
</protein>
<comment type="caution">
    <text evidence="2">The sequence shown here is derived from an EMBL/GenBank/DDBJ whole genome shotgun (WGS) entry which is preliminary data.</text>
</comment>
<feature type="transmembrane region" description="Helical" evidence="1">
    <location>
        <begin position="188"/>
        <end position="207"/>
    </location>
</feature>
<dbReference type="RefSeq" id="WP_208267282.1">
    <property type="nucleotide sequence ID" value="NZ_BAAAGM010000031.1"/>
</dbReference>
<reference evidence="2 3" key="1">
    <citation type="submission" date="2021-03" db="EMBL/GenBank/DDBJ databases">
        <authorList>
            <person name="Kanchanasin P."/>
            <person name="Saeng-In P."/>
            <person name="Phongsopitanun W."/>
            <person name="Yuki M."/>
            <person name="Kudo T."/>
            <person name="Ohkuma M."/>
            <person name="Tanasupawat S."/>
        </authorList>
    </citation>
    <scope>NUCLEOTIDE SEQUENCE [LARGE SCALE GENOMIC DNA]</scope>
    <source>
        <strain evidence="2 3">L46</strain>
    </source>
</reference>
<feature type="transmembrane region" description="Helical" evidence="1">
    <location>
        <begin position="317"/>
        <end position="335"/>
    </location>
</feature>
<dbReference type="EMBL" id="JAGEOK010000009">
    <property type="protein sequence ID" value="MBO2438981.1"/>
    <property type="molecule type" value="Genomic_DNA"/>
</dbReference>